<protein>
    <submittedName>
        <fullName evidence="5">Primosomal replication protein N</fullName>
    </submittedName>
</protein>
<dbReference type="PATRIC" id="fig|745411.4.peg.3519"/>
<dbReference type="GO" id="GO:0006269">
    <property type="term" value="P:DNA replication, synthesis of primer"/>
    <property type="evidence" value="ECO:0007669"/>
    <property type="project" value="UniProtKB-KW"/>
</dbReference>
<dbReference type="InterPro" id="IPR023646">
    <property type="entry name" value="Prisomal_replication_PriB"/>
</dbReference>
<dbReference type="SUPFAM" id="SSF50249">
    <property type="entry name" value="Nucleic acid-binding proteins"/>
    <property type="match status" value="1"/>
</dbReference>
<comment type="caution">
    <text evidence="5">The sequence shown here is derived from an EMBL/GenBank/DDBJ whole genome shotgun (WGS) entry which is preliminary data.</text>
</comment>
<keyword evidence="2" id="KW-0235">DNA replication</keyword>
<dbReference type="NCBIfam" id="TIGR04418">
    <property type="entry name" value="PriB_gamma"/>
    <property type="match status" value="1"/>
</dbReference>
<reference evidence="5 6" key="1">
    <citation type="journal article" date="2012" name="J. Bacteriol.">
        <title>Genome Sequence of Gallaecimonas xiamenensis Type Strain 3-C-1.</title>
        <authorList>
            <person name="Lai Q."/>
            <person name="Wang L."/>
            <person name="Wang W."/>
            <person name="Shao Z."/>
        </authorList>
    </citation>
    <scope>NUCLEOTIDE SEQUENCE [LARGE SCALE GENOMIC DNA]</scope>
    <source>
        <strain evidence="5 6">3-C-1</strain>
    </source>
</reference>
<evidence type="ECO:0000313" key="6">
    <source>
        <dbReference type="Proteomes" id="UP000006755"/>
    </source>
</evidence>
<proteinExistence type="predicted"/>
<name>K2JB93_9GAMM</name>
<evidence type="ECO:0000256" key="1">
    <source>
        <dbReference type="ARBA" id="ARBA00022515"/>
    </source>
</evidence>
<dbReference type="InterPro" id="IPR012340">
    <property type="entry name" value="NA-bd_OB-fold"/>
</dbReference>
<evidence type="ECO:0000256" key="3">
    <source>
        <dbReference type="ARBA" id="ARBA00023125"/>
    </source>
</evidence>
<accession>K2JB93</accession>
<dbReference type="EMBL" id="AMRI01000036">
    <property type="protein sequence ID" value="EKE67844.1"/>
    <property type="molecule type" value="Genomic_DNA"/>
</dbReference>
<dbReference type="AlphaFoldDB" id="K2JB93"/>
<dbReference type="Pfam" id="PF22657">
    <property type="entry name" value="SSB_1"/>
    <property type="match status" value="1"/>
</dbReference>
<dbReference type="GO" id="GO:0003697">
    <property type="term" value="F:single-stranded DNA binding"/>
    <property type="evidence" value="ECO:0007669"/>
    <property type="project" value="InterPro"/>
</dbReference>
<dbReference type="PROSITE" id="PS50935">
    <property type="entry name" value="SSB"/>
    <property type="match status" value="1"/>
</dbReference>
<keyword evidence="1" id="KW-0639">Primosome</keyword>
<dbReference type="STRING" id="745411.B3C1_17902"/>
<evidence type="ECO:0000256" key="2">
    <source>
        <dbReference type="ARBA" id="ARBA00022705"/>
    </source>
</evidence>
<dbReference type="eggNOG" id="COG2965">
    <property type="taxonomic scope" value="Bacteria"/>
</dbReference>
<sequence length="97" mass="10619">MQIDGHLAKAPRRSKSPAGIPHCQFWLEHVSTQNEANMARQARLRIAVVASGTELDPLTRELQMGSAVTVTGFLVSHMGRDGLAKTVLHAQHIELLN</sequence>
<keyword evidence="6" id="KW-1185">Reference proteome</keyword>
<dbReference type="Gene3D" id="2.40.50.140">
    <property type="entry name" value="Nucleic acid-binding proteins"/>
    <property type="match status" value="1"/>
</dbReference>
<gene>
    <name evidence="5" type="ORF">B3C1_17902</name>
</gene>
<dbReference type="PIRSF" id="PIRSF003135">
    <property type="entry name" value="Primosomal_n"/>
    <property type="match status" value="1"/>
</dbReference>
<organism evidence="5 6">
    <name type="scientific">Gallaecimonas xiamenensis 3-C-1</name>
    <dbReference type="NCBI Taxonomy" id="745411"/>
    <lineage>
        <taxon>Bacteria</taxon>
        <taxon>Pseudomonadati</taxon>
        <taxon>Pseudomonadota</taxon>
        <taxon>Gammaproteobacteria</taxon>
        <taxon>Enterobacterales</taxon>
        <taxon>Gallaecimonadaceae</taxon>
        <taxon>Gallaecimonas</taxon>
    </lineage>
</organism>
<dbReference type="GO" id="GO:1990077">
    <property type="term" value="C:primosome complex"/>
    <property type="evidence" value="ECO:0007669"/>
    <property type="project" value="UniProtKB-KW"/>
</dbReference>
<evidence type="ECO:0000313" key="5">
    <source>
        <dbReference type="EMBL" id="EKE67844.1"/>
    </source>
</evidence>
<evidence type="ECO:0000256" key="4">
    <source>
        <dbReference type="PROSITE-ProRule" id="PRU00252"/>
    </source>
</evidence>
<dbReference type="Proteomes" id="UP000006755">
    <property type="component" value="Unassembled WGS sequence"/>
</dbReference>
<keyword evidence="3 4" id="KW-0238">DNA-binding</keyword>
<dbReference type="InterPro" id="IPR000424">
    <property type="entry name" value="Primosome_PriB/ssb"/>
</dbReference>